<dbReference type="InterPro" id="IPR002182">
    <property type="entry name" value="NB-ARC"/>
</dbReference>
<dbReference type="Gene3D" id="1.10.8.430">
    <property type="entry name" value="Helical domain of apoptotic protease-activating factors"/>
    <property type="match status" value="1"/>
</dbReference>
<dbReference type="PROSITE" id="PS51450">
    <property type="entry name" value="LRR"/>
    <property type="match status" value="1"/>
</dbReference>
<dbReference type="PANTHER" id="PTHR11017">
    <property type="entry name" value="LEUCINE-RICH REPEAT-CONTAINING PROTEIN"/>
    <property type="match status" value="1"/>
</dbReference>
<dbReference type="GO" id="GO:0043531">
    <property type="term" value="F:ADP binding"/>
    <property type="evidence" value="ECO:0007669"/>
    <property type="project" value="InterPro"/>
</dbReference>
<gene>
    <name evidence="5" type="ORF">EUGRSUZ_J02084</name>
</gene>
<dbReference type="Pfam" id="PF00560">
    <property type="entry name" value="LRR_1"/>
    <property type="match status" value="1"/>
</dbReference>
<dbReference type="Pfam" id="PF23598">
    <property type="entry name" value="LRR_14"/>
    <property type="match status" value="1"/>
</dbReference>
<dbReference type="InterPro" id="IPR032675">
    <property type="entry name" value="LRR_dom_sf"/>
</dbReference>
<dbReference type="InterPro" id="IPR035897">
    <property type="entry name" value="Toll_tir_struct_dom_sf"/>
</dbReference>
<dbReference type="SMART" id="SM00369">
    <property type="entry name" value="LRR_TYP"/>
    <property type="match status" value="2"/>
</dbReference>
<evidence type="ECO:0000259" key="4">
    <source>
        <dbReference type="PROSITE" id="PS50104"/>
    </source>
</evidence>
<keyword evidence="1" id="KW-0433">Leucine-rich repeat</keyword>
<dbReference type="SUPFAM" id="SSF52540">
    <property type="entry name" value="P-loop containing nucleoside triphosphate hydrolases"/>
    <property type="match status" value="1"/>
</dbReference>
<protein>
    <recommendedName>
        <fullName evidence="4">TIR domain-containing protein</fullName>
    </recommendedName>
</protein>
<evidence type="ECO:0000256" key="2">
    <source>
        <dbReference type="ARBA" id="ARBA00022737"/>
    </source>
</evidence>
<dbReference type="Gramene" id="KCW52725">
    <property type="protein sequence ID" value="KCW52725"/>
    <property type="gene ID" value="EUGRSUZ_J02084"/>
</dbReference>
<dbReference type="InterPro" id="IPR042197">
    <property type="entry name" value="Apaf_helical"/>
</dbReference>
<dbReference type="SMART" id="SM00255">
    <property type="entry name" value="TIR"/>
    <property type="match status" value="1"/>
</dbReference>
<dbReference type="SUPFAM" id="SSF52058">
    <property type="entry name" value="L domain-like"/>
    <property type="match status" value="1"/>
</dbReference>
<dbReference type="GO" id="GO:0051707">
    <property type="term" value="P:response to other organism"/>
    <property type="evidence" value="ECO:0007669"/>
    <property type="project" value="UniProtKB-ARBA"/>
</dbReference>
<dbReference type="EMBL" id="KK198762">
    <property type="protein sequence ID" value="KCW52725.1"/>
    <property type="molecule type" value="Genomic_DNA"/>
</dbReference>
<feature type="non-terminal residue" evidence="5">
    <location>
        <position position="1"/>
    </location>
</feature>
<dbReference type="PANTHER" id="PTHR11017:SF570">
    <property type="entry name" value="DISEASE RESISTANCE PROTEIN (TIR-NBS CLASS)-RELATED"/>
    <property type="match status" value="1"/>
</dbReference>
<name>A0A059AH56_EUCGR</name>
<dbReference type="GO" id="GO:0006952">
    <property type="term" value="P:defense response"/>
    <property type="evidence" value="ECO:0007669"/>
    <property type="project" value="UniProtKB-KW"/>
</dbReference>
<keyword evidence="3" id="KW-0611">Plant defense</keyword>
<evidence type="ECO:0000256" key="1">
    <source>
        <dbReference type="ARBA" id="ARBA00022614"/>
    </source>
</evidence>
<reference evidence="5" key="1">
    <citation type="submission" date="2013-07" db="EMBL/GenBank/DDBJ databases">
        <title>The genome of Eucalyptus grandis.</title>
        <authorList>
            <person name="Schmutz J."/>
            <person name="Hayes R."/>
            <person name="Myburg A."/>
            <person name="Tuskan G."/>
            <person name="Grattapaglia D."/>
            <person name="Rokhsar D.S."/>
        </authorList>
    </citation>
    <scope>NUCLEOTIDE SEQUENCE</scope>
    <source>
        <tissue evidence="5">Leaf extractions</tissue>
    </source>
</reference>
<organism evidence="5">
    <name type="scientific">Eucalyptus grandis</name>
    <name type="common">Flooded gum</name>
    <dbReference type="NCBI Taxonomy" id="71139"/>
    <lineage>
        <taxon>Eukaryota</taxon>
        <taxon>Viridiplantae</taxon>
        <taxon>Streptophyta</taxon>
        <taxon>Embryophyta</taxon>
        <taxon>Tracheophyta</taxon>
        <taxon>Spermatophyta</taxon>
        <taxon>Magnoliopsida</taxon>
        <taxon>eudicotyledons</taxon>
        <taxon>Gunneridae</taxon>
        <taxon>Pentapetalae</taxon>
        <taxon>rosids</taxon>
        <taxon>malvids</taxon>
        <taxon>Myrtales</taxon>
        <taxon>Myrtaceae</taxon>
        <taxon>Myrtoideae</taxon>
        <taxon>Eucalypteae</taxon>
        <taxon>Eucalyptus</taxon>
    </lineage>
</organism>
<dbReference type="PROSITE" id="PS50104">
    <property type="entry name" value="TIR"/>
    <property type="match status" value="1"/>
</dbReference>
<dbReference type="Gene3D" id="3.40.50.300">
    <property type="entry name" value="P-loop containing nucleotide triphosphate hydrolases"/>
    <property type="match status" value="1"/>
</dbReference>
<proteinExistence type="predicted"/>
<feature type="non-terminal residue" evidence="5">
    <location>
        <position position="859"/>
    </location>
</feature>
<dbReference type="InterPro" id="IPR000157">
    <property type="entry name" value="TIR_dom"/>
</dbReference>
<dbReference type="InterPro" id="IPR003591">
    <property type="entry name" value="Leu-rich_rpt_typical-subtyp"/>
</dbReference>
<sequence>YTYDVFLSFRGPDVRRTFVDCLYHSLFDSGITVFKDDKELPVGGEIGPELKRAIDNSTIHMPIFSEGYASSSWCLQEGAYMVKRRKESVGHEINPIFYGVSPSDVRLTRGSYGEDLLKHERYYGKETVREWKEALIEVADLSGWDANTLEHGRLIKDIVLKIYMKLKKRQKVLPDHLVGIDDRVKDVVWQLDPGSLDVQLLVVHGMEGIGKTTLAKLVFNEIAPLFDGCSFLSDIRKSPQVGGIIRFQKQLLSDILKKNIDVQDVDDGINMIREKFCNKRVLIVFDDVDKPEQLLKLMGNRDSLGPGSKVIVTTRNVGLTAFLPKQHLAYEMRQLNPWHALQLFSKHAFGERLPPDDYENISSEIAATIGENPLALEASGSFLRGKSLGIWSEELERSRKVPNRVVLEELRKIYKALSFQEKQIFLDIATFYDGMDSTTATYMWKSCGYFPESGLATLTALSLLNIDHHNIFRMPDLIRDFGREIVREENYLSLGSRSRLWESEECLRILCDPGRTLTSQQFAALPNLRILHVEGGNFTGDYENVFRELRSLYWSCCPADFDAINFSPSNLVVLKLSGTELRDDWPGWHQILKSSKLKELELGECSHLTRLPGLFALSTLERLTIRNCQSLVEIGKSIGKLVHLNYLEIDVCNCLRELPEEVGCLKALKELIVRGTILGPVGSYLPHSIGNLQCLTRLEMESIGIGELPRSIGQLKDLERLSFSRCDELRKLPDSIGELESLRELDLSHTKVTEIPDSIGNLRKLEVIRIDHSKIRKIPGTIGMVQKLEEFHAKKCMHLKGDIPRGIGLLSFLKILDLSHTCIRSVPTTINQLFHLQELYLESCHKIKQIPELPASLIT</sequence>
<keyword evidence="2" id="KW-0677">Repeat</keyword>
<dbReference type="SUPFAM" id="SSF52200">
    <property type="entry name" value="Toll/Interleukin receptor TIR domain"/>
    <property type="match status" value="1"/>
</dbReference>
<dbReference type="Pfam" id="PF01582">
    <property type="entry name" value="TIR"/>
    <property type="match status" value="1"/>
</dbReference>
<dbReference type="InParanoid" id="A0A059AH56"/>
<accession>A0A059AH56</accession>
<dbReference type="Pfam" id="PF23282">
    <property type="entry name" value="WHD_ROQ1"/>
    <property type="match status" value="1"/>
</dbReference>
<dbReference type="InterPro" id="IPR001611">
    <property type="entry name" value="Leu-rich_rpt"/>
</dbReference>
<dbReference type="GO" id="GO:0007165">
    <property type="term" value="P:signal transduction"/>
    <property type="evidence" value="ECO:0007669"/>
    <property type="project" value="InterPro"/>
</dbReference>
<dbReference type="eggNOG" id="ENOG502SWK1">
    <property type="taxonomic scope" value="Eukaryota"/>
</dbReference>
<dbReference type="Pfam" id="PF00931">
    <property type="entry name" value="NB-ARC"/>
    <property type="match status" value="1"/>
</dbReference>
<dbReference type="PRINTS" id="PR00364">
    <property type="entry name" value="DISEASERSIST"/>
</dbReference>
<evidence type="ECO:0000313" key="5">
    <source>
        <dbReference type="EMBL" id="KCW52725.1"/>
    </source>
</evidence>
<dbReference type="InterPro" id="IPR044974">
    <property type="entry name" value="Disease_R_plants"/>
</dbReference>
<dbReference type="InterPro" id="IPR058192">
    <property type="entry name" value="WHD_ROQ1-like"/>
</dbReference>
<dbReference type="Gene3D" id="3.40.50.10140">
    <property type="entry name" value="Toll/interleukin-1 receptor homology (TIR) domain"/>
    <property type="match status" value="1"/>
</dbReference>
<evidence type="ECO:0000256" key="3">
    <source>
        <dbReference type="ARBA" id="ARBA00022821"/>
    </source>
</evidence>
<feature type="domain" description="TIR" evidence="4">
    <location>
        <begin position="1"/>
        <end position="166"/>
    </location>
</feature>
<dbReference type="Gene3D" id="3.80.10.10">
    <property type="entry name" value="Ribonuclease Inhibitor"/>
    <property type="match status" value="2"/>
</dbReference>
<dbReference type="AlphaFoldDB" id="A0A059AH56"/>
<dbReference type="InterPro" id="IPR055414">
    <property type="entry name" value="LRR_R13L4/SHOC2-like"/>
</dbReference>
<dbReference type="InterPro" id="IPR027417">
    <property type="entry name" value="P-loop_NTPase"/>
</dbReference>